<dbReference type="RefSeq" id="WP_182511282.1">
    <property type="nucleotide sequence ID" value="NZ_JACJIQ010000001.1"/>
</dbReference>
<proteinExistence type="predicted"/>
<keyword evidence="1" id="KW-0732">Signal</keyword>
<comment type="caution">
    <text evidence="2">The sequence shown here is derived from an EMBL/GenBank/DDBJ whole genome shotgun (WGS) entry which is preliminary data.</text>
</comment>
<dbReference type="Gene3D" id="1.25.40.390">
    <property type="match status" value="1"/>
</dbReference>
<dbReference type="InterPro" id="IPR011990">
    <property type="entry name" value="TPR-like_helical_dom_sf"/>
</dbReference>
<keyword evidence="3" id="KW-1185">Reference proteome</keyword>
<evidence type="ECO:0000256" key="1">
    <source>
        <dbReference type="SAM" id="SignalP"/>
    </source>
</evidence>
<dbReference type="InterPro" id="IPR041662">
    <property type="entry name" value="SusD-like_2"/>
</dbReference>
<evidence type="ECO:0000313" key="2">
    <source>
        <dbReference type="EMBL" id="MBA9075583.1"/>
    </source>
</evidence>
<reference evidence="2 3" key="1">
    <citation type="submission" date="2020-08" db="EMBL/GenBank/DDBJ databases">
        <title>Genomic Encyclopedia of Type Strains, Phase IV (KMG-IV): sequencing the most valuable type-strain genomes for metagenomic binning, comparative biology and taxonomic classification.</title>
        <authorList>
            <person name="Goeker M."/>
        </authorList>
    </citation>
    <scope>NUCLEOTIDE SEQUENCE [LARGE SCALE GENOMIC DNA]</scope>
    <source>
        <strain evidence="2 3">DSM 29854</strain>
    </source>
</reference>
<feature type="chain" id="PRO_5032959678" description="Starch-binding associating with outer membrane" evidence="1">
    <location>
        <begin position="20"/>
        <end position="507"/>
    </location>
</feature>
<dbReference type="Proteomes" id="UP000563094">
    <property type="component" value="Unassembled WGS sequence"/>
</dbReference>
<feature type="signal peptide" evidence="1">
    <location>
        <begin position="1"/>
        <end position="19"/>
    </location>
</feature>
<name>A0A839GDH7_9BACT</name>
<evidence type="ECO:0008006" key="4">
    <source>
        <dbReference type="Google" id="ProtNLM"/>
    </source>
</evidence>
<dbReference type="PROSITE" id="PS51257">
    <property type="entry name" value="PROKAR_LIPOPROTEIN"/>
    <property type="match status" value="1"/>
</dbReference>
<gene>
    <name evidence="2" type="ORF">FHS90_000280</name>
</gene>
<accession>A0A839GDH7</accession>
<dbReference type="SUPFAM" id="SSF48452">
    <property type="entry name" value="TPR-like"/>
    <property type="match status" value="1"/>
</dbReference>
<protein>
    <recommendedName>
        <fullName evidence="4">Starch-binding associating with outer membrane</fullName>
    </recommendedName>
</protein>
<sequence length="507" mass="56350">MKKVIYSVFTLLVLSAAGCSDDFFDINKNPNSPTTESVSPQLILPRVQHAVGARMAVSYDFAAHWMGYWARSGTYGPSQERESYNITNTFEQDEWNTWYDILTDVDIMEKKAVAEEQNFYVAIAKTLKSIGFMYIVDQYGNAPYTKAFDVTGNILPAYDKGEDIYKDLLLQLDEAARLMAGAAITTDMRNVDIMFGSTRGYSVDNQKLMWRKLINSQRLKLLIRQSEVFGGTAPAAEIAKITADGSGFLGAGQTADVQPGYAVVDGQQNPFWNAYEVTALGARDDYNRANNYVLDKLMNNNDIRYQYYFSKVQTKTTAQPNDYYGYNFGEIIPNNAPNAANSSDVSGPGLAKSATQPQWIFTSVESMFLQAEAIQRGWLPGDAKAAYENAVRESFTWLGVSNATATANTYLGENIANWDAPINANKINLIVMQKYLALVGINNFEAWVDYRRVGVPTDLPLSLAPGRGTNGIPTRLLYPQSEYNYNSANVASQGSINSQTSKVFWDK</sequence>
<dbReference type="Pfam" id="PF12771">
    <property type="entry name" value="SusD-like_2"/>
    <property type="match status" value="1"/>
</dbReference>
<dbReference type="AlphaFoldDB" id="A0A839GDH7"/>
<evidence type="ECO:0000313" key="3">
    <source>
        <dbReference type="Proteomes" id="UP000563094"/>
    </source>
</evidence>
<organism evidence="2 3">
    <name type="scientific">Rufibacter quisquiliarum</name>
    <dbReference type="NCBI Taxonomy" id="1549639"/>
    <lineage>
        <taxon>Bacteria</taxon>
        <taxon>Pseudomonadati</taxon>
        <taxon>Bacteroidota</taxon>
        <taxon>Cytophagia</taxon>
        <taxon>Cytophagales</taxon>
        <taxon>Hymenobacteraceae</taxon>
        <taxon>Rufibacter</taxon>
    </lineage>
</organism>
<dbReference type="EMBL" id="JACJIQ010000001">
    <property type="protein sequence ID" value="MBA9075583.1"/>
    <property type="molecule type" value="Genomic_DNA"/>
</dbReference>